<evidence type="ECO:0000259" key="2">
    <source>
        <dbReference type="Pfam" id="PF26078"/>
    </source>
</evidence>
<comment type="caution">
    <text evidence="4">The sequence shown here is derived from an EMBL/GenBank/DDBJ whole genome shotgun (WGS) entry which is preliminary data.</text>
</comment>
<gene>
    <name evidence="4" type="ORF">HQN87_08415</name>
</gene>
<organism evidence="4 5">
    <name type="scientific">Paenibacillus tritici</name>
    <dbReference type="NCBI Taxonomy" id="1873425"/>
    <lineage>
        <taxon>Bacteria</taxon>
        <taxon>Bacillati</taxon>
        <taxon>Bacillota</taxon>
        <taxon>Bacilli</taxon>
        <taxon>Bacillales</taxon>
        <taxon>Paenibacillaceae</taxon>
        <taxon>Paenibacillus</taxon>
    </lineage>
</organism>
<dbReference type="InterPro" id="IPR052399">
    <property type="entry name" value="Phage_Baseplate_Assmbl_Protein"/>
</dbReference>
<protein>
    <submittedName>
        <fullName evidence="4">Baseplate J/gp47 family protein</fullName>
    </submittedName>
</protein>
<dbReference type="InterPro" id="IPR058531">
    <property type="entry name" value="Baseplate_J_M"/>
</dbReference>
<sequence length="352" mass="38030">MYENQSFEIILERMLERVPDSLDKREGSIIYDALAPAAIELAQLYMELDININLIFADTSSGDYLDLAIAWSGVVRKPATQAQLRGLFYNASDALMDIPVNSRFAIDTITYKAAERLSLGEYRMVAEIPGAAANGVFGTLMPIDYINNLARAELTELLVPGTGLETDEALRQRYRDAVRRPATSGNKYHYIEWALQIPGVGGVRVFPLWDGPKTVKVVIVDAEKLPASAVLVQQVQDFIDPVPGRGEGQAPIGAVVTVASAVGSVLNIDATVTLAAGYTLQGVTNALKERLEAWRKNAAFESTYVSQAIIGALLLGTDGVLDYSELLLNGDSGNIALGDEEVPVIGTVELEV</sequence>
<name>A0ABX2DL48_9BACL</name>
<feature type="domain" description="Baseplate J-like central" evidence="2">
    <location>
        <begin position="182"/>
        <end position="259"/>
    </location>
</feature>
<dbReference type="RefSeq" id="WP_173130619.1">
    <property type="nucleotide sequence ID" value="NZ_JABMKX010000004.1"/>
</dbReference>
<proteinExistence type="inferred from homology"/>
<dbReference type="PANTHER" id="PTHR37829:SF3">
    <property type="entry name" value="PROTEIN JAYE-RELATED"/>
    <property type="match status" value="1"/>
</dbReference>
<dbReference type="Pfam" id="PF26078">
    <property type="entry name" value="Baseplate_J_M"/>
    <property type="match status" value="1"/>
</dbReference>
<reference evidence="4 5" key="1">
    <citation type="submission" date="2020-05" db="EMBL/GenBank/DDBJ databases">
        <title>Paenibacillus glebae, sp. nov., Paenibacillus humi sp. nov., Paenibacillus pedi sp. nov., Paenibacillus terrestris sp. nov. and Paenibacillus terricola sp. nov., isolated from a forest top soil sample.</title>
        <authorList>
            <person name="Qi S."/>
            <person name="Carlier A."/>
            <person name="Cnockaert M."/>
            <person name="Vandamme P."/>
        </authorList>
    </citation>
    <scope>NUCLEOTIDE SEQUENCE [LARGE SCALE GENOMIC DNA]</scope>
    <source>
        <strain evidence="4 5">LMG 29502</strain>
    </source>
</reference>
<evidence type="ECO:0000256" key="1">
    <source>
        <dbReference type="ARBA" id="ARBA00038087"/>
    </source>
</evidence>
<keyword evidence="5" id="KW-1185">Reference proteome</keyword>
<comment type="similarity">
    <text evidence="1">Belongs to the Mu gp47/PBSX XkdT family.</text>
</comment>
<evidence type="ECO:0000259" key="3">
    <source>
        <dbReference type="Pfam" id="PF26079"/>
    </source>
</evidence>
<dbReference type="Proteomes" id="UP000711047">
    <property type="component" value="Unassembled WGS sequence"/>
</dbReference>
<dbReference type="PANTHER" id="PTHR37829">
    <property type="entry name" value="PHAGE-LIKE ELEMENT PBSX PROTEIN XKDT"/>
    <property type="match status" value="1"/>
</dbReference>
<feature type="domain" description="Baseplate J-like C-terminal" evidence="3">
    <location>
        <begin position="267"/>
        <end position="350"/>
    </location>
</feature>
<accession>A0ABX2DL48</accession>
<dbReference type="InterPro" id="IPR058530">
    <property type="entry name" value="Baseplate_J-like_C"/>
</dbReference>
<dbReference type="EMBL" id="JABMKX010000004">
    <property type="protein sequence ID" value="NQX45354.1"/>
    <property type="molecule type" value="Genomic_DNA"/>
</dbReference>
<evidence type="ECO:0000313" key="5">
    <source>
        <dbReference type="Proteomes" id="UP000711047"/>
    </source>
</evidence>
<dbReference type="Pfam" id="PF26079">
    <property type="entry name" value="Baseplate_J_C"/>
    <property type="match status" value="1"/>
</dbReference>
<evidence type="ECO:0000313" key="4">
    <source>
        <dbReference type="EMBL" id="NQX45354.1"/>
    </source>
</evidence>